<feature type="compositionally biased region" description="Polar residues" evidence="5">
    <location>
        <begin position="1564"/>
        <end position="1573"/>
    </location>
</feature>
<evidence type="ECO:0000256" key="3">
    <source>
        <dbReference type="PROSITE-ProRule" id="PRU01379"/>
    </source>
</evidence>
<dbReference type="InterPro" id="IPR050821">
    <property type="entry name" value="Cytosolic_carboxypeptidase"/>
</dbReference>
<dbReference type="Gene3D" id="3.40.630.10">
    <property type="entry name" value="Zn peptidases"/>
    <property type="match status" value="1"/>
</dbReference>
<comment type="caution">
    <text evidence="7">The sequence shown here is derived from an EMBL/GenBank/DDBJ whole genome shotgun (WGS) entry which is preliminary data.</text>
</comment>
<feature type="compositionally biased region" description="Low complexity" evidence="5">
    <location>
        <begin position="114"/>
        <end position="132"/>
    </location>
</feature>
<feature type="region of interest" description="Disordered" evidence="5">
    <location>
        <begin position="702"/>
        <end position="738"/>
    </location>
</feature>
<feature type="active site" description="Proton donor/acceptor" evidence="3">
    <location>
        <position position="1105"/>
    </location>
</feature>
<feature type="coiled-coil region" evidence="4">
    <location>
        <begin position="233"/>
        <end position="320"/>
    </location>
</feature>
<feature type="region of interest" description="Disordered" evidence="5">
    <location>
        <begin position="1314"/>
        <end position="1350"/>
    </location>
</feature>
<protein>
    <submittedName>
        <fullName evidence="7">Cytosolic carboxypeptidase-like protein 5 (ATP/GTP-binding protein-like 5)</fullName>
    </submittedName>
</protein>
<name>A0ABP0M6R1_9DINO</name>
<dbReference type="PANTHER" id="PTHR12756:SF12">
    <property type="entry name" value="CYTOSOLIC CARBOXYPEPTIDASE-LIKE PROTEIN 5"/>
    <property type="match status" value="1"/>
</dbReference>
<keyword evidence="8" id="KW-1185">Reference proteome</keyword>
<evidence type="ECO:0000256" key="5">
    <source>
        <dbReference type="SAM" id="MobiDB-lite"/>
    </source>
</evidence>
<dbReference type="SUPFAM" id="SSF53187">
    <property type="entry name" value="Zn-dependent exopeptidases"/>
    <property type="match status" value="1"/>
</dbReference>
<reference evidence="7 8" key="1">
    <citation type="submission" date="2024-02" db="EMBL/GenBank/DDBJ databases">
        <authorList>
            <person name="Chen Y."/>
            <person name="Shah S."/>
            <person name="Dougan E. K."/>
            <person name="Thang M."/>
            <person name="Chan C."/>
        </authorList>
    </citation>
    <scope>NUCLEOTIDE SEQUENCE [LARGE SCALE GENOMIC DNA]</scope>
</reference>
<feature type="region of interest" description="Disordered" evidence="5">
    <location>
        <begin position="38"/>
        <end position="141"/>
    </location>
</feature>
<dbReference type="PROSITE" id="PS52035">
    <property type="entry name" value="PEPTIDASE_M14"/>
    <property type="match status" value="1"/>
</dbReference>
<comment type="similarity">
    <text evidence="2 3">Belongs to the peptidase M14 family.</text>
</comment>
<evidence type="ECO:0000256" key="2">
    <source>
        <dbReference type="ARBA" id="ARBA00005988"/>
    </source>
</evidence>
<feature type="compositionally biased region" description="Low complexity" evidence="5">
    <location>
        <begin position="1322"/>
        <end position="1333"/>
    </location>
</feature>
<feature type="compositionally biased region" description="Polar residues" evidence="5">
    <location>
        <begin position="1391"/>
        <end position="1402"/>
    </location>
</feature>
<dbReference type="PANTHER" id="PTHR12756">
    <property type="entry name" value="CYTOSOLIC CARBOXYPEPTIDASE"/>
    <property type="match status" value="1"/>
</dbReference>
<feature type="coiled-coil region" evidence="4">
    <location>
        <begin position="405"/>
        <end position="553"/>
    </location>
</feature>
<feature type="compositionally biased region" description="Low complexity" evidence="5">
    <location>
        <begin position="44"/>
        <end position="53"/>
    </location>
</feature>
<organism evidence="7 8">
    <name type="scientific">Durusdinium trenchii</name>
    <dbReference type="NCBI Taxonomy" id="1381693"/>
    <lineage>
        <taxon>Eukaryota</taxon>
        <taxon>Sar</taxon>
        <taxon>Alveolata</taxon>
        <taxon>Dinophyceae</taxon>
        <taxon>Suessiales</taxon>
        <taxon>Symbiodiniaceae</taxon>
        <taxon>Durusdinium</taxon>
    </lineage>
</organism>
<proteinExistence type="inferred from homology"/>
<evidence type="ECO:0000313" key="7">
    <source>
        <dbReference type="EMBL" id="CAK9046444.1"/>
    </source>
</evidence>
<comment type="cofactor">
    <cofactor evidence="1">
        <name>Zn(2+)</name>
        <dbReference type="ChEBI" id="CHEBI:29105"/>
    </cofactor>
</comment>
<feature type="domain" description="Peptidase M14" evidence="6">
    <location>
        <begin position="839"/>
        <end position="1127"/>
    </location>
</feature>
<dbReference type="Pfam" id="PF00246">
    <property type="entry name" value="Peptidase_M14"/>
    <property type="match status" value="1"/>
</dbReference>
<feature type="region of interest" description="Disordered" evidence="5">
    <location>
        <begin position="1385"/>
        <end position="1622"/>
    </location>
</feature>
<evidence type="ECO:0000313" key="8">
    <source>
        <dbReference type="Proteomes" id="UP001642464"/>
    </source>
</evidence>
<feature type="compositionally biased region" description="Basic and acidic residues" evidence="5">
    <location>
        <begin position="82"/>
        <end position="105"/>
    </location>
</feature>
<evidence type="ECO:0000259" key="6">
    <source>
        <dbReference type="PROSITE" id="PS52035"/>
    </source>
</evidence>
<dbReference type="EMBL" id="CAXAMM010019779">
    <property type="protein sequence ID" value="CAK9046444.1"/>
    <property type="molecule type" value="Genomic_DNA"/>
</dbReference>
<dbReference type="InterPro" id="IPR000834">
    <property type="entry name" value="Peptidase_M14"/>
</dbReference>
<evidence type="ECO:0000256" key="1">
    <source>
        <dbReference type="ARBA" id="ARBA00001947"/>
    </source>
</evidence>
<evidence type="ECO:0000256" key="4">
    <source>
        <dbReference type="SAM" id="Coils"/>
    </source>
</evidence>
<dbReference type="Proteomes" id="UP001642464">
    <property type="component" value="Unassembled WGS sequence"/>
</dbReference>
<dbReference type="Gene3D" id="1.10.287.1490">
    <property type="match status" value="1"/>
</dbReference>
<keyword evidence="4" id="KW-0175">Coiled coil</keyword>
<gene>
    <name evidence="7" type="ORF">SCF082_LOCUS26136</name>
</gene>
<accession>A0ABP0M6R1</accession>
<sequence>MPQLVESEALRHQVQEMQQRQLSSTTSYLQELCAARSRLRKASTETGKAAATADETKAATDSGRGPANASPERRSSLLKKQRTGDRRTSLSIPDDKAFTEVMETKTEDDEDELPQPSASIQSSASIRSSASLSRHRKNRKSTVAGAAAAAIAFRKTSAQAAVPDAAEAGAEFGDVHNYMWDAVEHLDKGLQVIVCKVIAEKMQCFKSQKEATNVAELRATCKRLESYLKGTAVEEHQQQMEEMHARLAAREGEILTLVQTIQANAEAAEEAKANFLKKLDHQEKLRDNLQRELVETQGKLQEAEQTVEELSHQLAAAKEAEGRSQRDRSAFQEARRTILQLPSFATGRAGNIKEFLHRILPEFGIHLAKELKDEKVQRQVMSLAESLQKDFESAEKSHQALANYLESSEQEATKARQKLQQMKEEKEFLEKENARLLQRIGQCEGDLVELQSNFMDQIHKAPAYASLREEFEILQCEREEIVKRLRVLQGEISRRDEEKARLNGLLEERDAKIHRLEDEVRDVAASQLHPSKVAELRADLKRTRHECQALSQANSVLRSSIATLQWGPQTARGIPETPPLNLPNVSHDAKYVGTRAWSCPQRRVIVGPMVFTSDFDSGNMGPVQLEDLLYTIDVAPDCAGTPHANGYRSWFFFGLSVAEPIEMASLEAKVPVEVPVERGEALEDEGDSKHVTCTSTCLEEGSRMKADAEGSKSTSSDSAAGNDAEEEEPAKPEMTKTELPQVNCEISVVLTIRNLNNHRKLFRDGYRPWCKMPGKPWSRLPDTPQLGFAIVEGEEMGIRWRHEASRGSGTVYYAFCAPYSYLDCQGLLEDLEDTFSSCPSFSWPDEGRGALRNLSKSINDDWWPKAGTDLLFRRQLLNRSLQGRRVDLLTVSKASGLKELEVWPPDLPCESPQVPKMAERPIVFISARVHPGETPGQFVFLGILRFLLSDDPRARSLRERFQFKLVPMLNPDGVACGHYRTNSLGLNLNRHYDKPSPHQHEGIWAAKRILSSWSKQGRLLFYLDLHGHASKRGCFLYANRMAGPGQGWNSGFARLCQMNSPHFELEQCEFGDEVDKEIEGREGKRGSGRVAIHRDCRLCNAYTLECNYNKGRATRPIVPPKGLLGADPPAAELFTEEPVPYAQGVWAQVGEACVVSILDLFGHNCHSRMLNSRGSLHSLLGSTIRPRTGRMTHVKDVLPQGVGLTPEDIAARERPCWRSACGWATATSSAPAGAIDRARQRPLESVTPAVELANSATPLPEEVSLIQDLCTRGVFNRLYEDAIRRRELDAVDPPRPSESWAGCASHWEQEKRPHSASCAVGQRLQQAASSVARSRSEPPQPPRSRSSGVVEMLRSNAQSLRRGPLFFHNLRLPVSPALPPTLDNLPGLPQEQGQLRSPSVTPKSHDFTELSTAVSRGSAAVGRSQVHRVSPVSMCGSPPSVKSRAPGLSRFGTESPVGDAGPPAERQGTPTELVRPARHPAETDGPELAGEPRPANSFAQAVAELRAEKKRGGSPARPQSAEGARETPPPSGQIRGLFDPKDGPATPSPAPSSPVRGLLRKPRSSSNSPQQLPNKAEPRITNPRPCPRTTAPWLPSVRPLSARPPPVVPFRSTAPARPRSCA</sequence>